<name>A0A437AJB4_9MICR</name>
<dbReference type="EMBL" id="RCSS01000588">
    <property type="protein sequence ID" value="RVD91261.1"/>
    <property type="molecule type" value="Genomic_DNA"/>
</dbReference>
<accession>A0A437AJB4</accession>
<evidence type="ECO:0000313" key="1">
    <source>
        <dbReference type="EMBL" id="RVD91261.1"/>
    </source>
</evidence>
<dbReference type="STRING" id="291195.A0A437AJB4"/>
<organism evidence="1 2">
    <name type="scientific">Tubulinosema ratisbonensis</name>
    <dbReference type="NCBI Taxonomy" id="291195"/>
    <lineage>
        <taxon>Eukaryota</taxon>
        <taxon>Fungi</taxon>
        <taxon>Fungi incertae sedis</taxon>
        <taxon>Microsporidia</taxon>
        <taxon>Tubulinosematoidea</taxon>
        <taxon>Tubulinosematidae</taxon>
        <taxon>Tubulinosema</taxon>
    </lineage>
</organism>
<comment type="caution">
    <text evidence="1">The sequence shown here is derived from an EMBL/GenBank/DDBJ whole genome shotgun (WGS) entry which is preliminary data.</text>
</comment>
<proteinExistence type="predicted"/>
<dbReference type="Proteomes" id="UP000282876">
    <property type="component" value="Unassembled WGS sequence"/>
</dbReference>
<dbReference type="VEuPathDB" id="MicrosporidiaDB:TUBRATIS_22990"/>
<sequence>MNLFSKKLELVLSDLELERKKRKPIMCKHNIEIQLDKSLQLLKNNITVMSKKIITENVCEKEVYYEKISSCLFILSTNLKLKIKNYENLRKFIILKESFKIAEMIHHLKMNIQILSNKLNHNTNIQSSLLKLANHIINLSTKTDLIDSLKKQNDYNNNLINSFSNILYQGSLENDIRLLSILDETIKIFENYENEDFLKLSVQFCLAKKYVEDVVRLKEILVLKYFKK</sequence>
<keyword evidence="2" id="KW-1185">Reference proteome</keyword>
<protein>
    <submittedName>
        <fullName evidence="1">Uncharacterized protein</fullName>
    </submittedName>
</protein>
<evidence type="ECO:0000313" key="2">
    <source>
        <dbReference type="Proteomes" id="UP000282876"/>
    </source>
</evidence>
<dbReference type="OrthoDB" id="2404674at2759"/>
<gene>
    <name evidence="1" type="ORF">TUBRATIS_22990</name>
</gene>
<reference evidence="1 2" key="1">
    <citation type="submission" date="2018-10" db="EMBL/GenBank/DDBJ databases">
        <title>Draft genome sequence of the microsporidian Tubulinosema ratisbonensis.</title>
        <authorList>
            <person name="Polonais V."/>
            <person name="Peyretaillade E."/>
            <person name="Niehus S."/>
            <person name="Wawrzyniak I."/>
            <person name="Franchet A."/>
            <person name="Gaspin C."/>
            <person name="Reichstadt M."/>
            <person name="Belser C."/>
            <person name="Labadie K."/>
            <person name="Delbac F."/>
            <person name="Ferrandon D."/>
        </authorList>
    </citation>
    <scope>NUCLEOTIDE SEQUENCE [LARGE SCALE GENOMIC DNA]</scope>
    <source>
        <strain evidence="1 2">Franzen</strain>
    </source>
</reference>
<dbReference type="AlphaFoldDB" id="A0A437AJB4"/>